<evidence type="ECO:0000256" key="1">
    <source>
        <dbReference type="SAM" id="MobiDB-lite"/>
    </source>
</evidence>
<comment type="caution">
    <text evidence="3">The sequence shown here is derived from an EMBL/GenBank/DDBJ whole genome shotgun (WGS) entry which is preliminary data.</text>
</comment>
<keyword evidence="4" id="KW-1185">Reference proteome</keyword>
<accession>A0ABU2QXW5</accession>
<gene>
    <name evidence="3" type="ORF">RM698_09480</name>
</gene>
<feature type="chain" id="PRO_5045608469" evidence="2">
    <location>
        <begin position="20"/>
        <end position="329"/>
    </location>
</feature>
<evidence type="ECO:0000313" key="4">
    <source>
        <dbReference type="Proteomes" id="UP001183610"/>
    </source>
</evidence>
<dbReference type="RefSeq" id="WP_234009422.1">
    <property type="nucleotide sequence ID" value="NZ_JAVRET010000016.1"/>
</dbReference>
<dbReference type="Proteomes" id="UP001183610">
    <property type="component" value="Unassembled WGS sequence"/>
</dbReference>
<feature type="compositionally biased region" description="Polar residues" evidence="1">
    <location>
        <begin position="162"/>
        <end position="175"/>
    </location>
</feature>
<organism evidence="3 4">
    <name type="scientific">Streptomyces evansiae</name>
    <dbReference type="NCBI Taxonomy" id="3075535"/>
    <lineage>
        <taxon>Bacteria</taxon>
        <taxon>Bacillati</taxon>
        <taxon>Actinomycetota</taxon>
        <taxon>Actinomycetes</taxon>
        <taxon>Kitasatosporales</taxon>
        <taxon>Streptomycetaceae</taxon>
        <taxon>Streptomyces</taxon>
    </lineage>
</organism>
<keyword evidence="2" id="KW-0732">Signal</keyword>
<reference evidence="4" key="1">
    <citation type="submission" date="2023-07" db="EMBL/GenBank/DDBJ databases">
        <title>30 novel species of actinomycetes from the DSMZ collection.</title>
        <authorList>
            <person name="Nouioui I."/>
        </authorList>
    </citation>
    <scope>NUCLEOTIDE SEQUENCE [LARGE SCALE GENOMIC DNA]</scope>
    <source>
        <strain evidence="4">DSM 41979</strain>
    </source>
</reference>
<sequence>MSSHRVRAALLAGALCVLATGCGGDDGDGKTSASPSDNWADSVSLDVSTGDLARGKSATLQVTTENSSRSITNVPLELSFKTVGLALPQESALKVEYRDGEKKPWKRLALSARDGSLRGTLPVNVPHGTVQRFWRVTPDFGASAALQTLKVSGSLGGKGQKVDSTWEQPLPTATVQPGGEGGTAAPLSRSAWSEYSFRVRNLLSGPLEDAQARAELSCADKEGNDDKPCDVADGVPGYAAQYFDGDGWKPLDVSKSSGANPQDIVLLREAATLPAKGEKEYRFRLKATSPLGKHFDHAELGLWMVYPKAEKGQNGVLGYESTAIRLDAN</sequence>
<dbReference type="EMBL" id="JAVRET010000016">
    <property type="protein sequence ID" value="MDT0409283.1"/>
    <property type="molecule type" value="Genomic_DNA"/>
</dbReference>
<feature type="region of interest" description="Disordered" evidence="1">
    <location>
        <begin position="160"/>
        <end position="187"/>
    </location>
</feature>
<evidence type="ECO:0000256" key="2">
    <source>
        <dbReference type="SAM" id="SignalP"/>
    </source>
</evidence>
<dbReference type="PROSITE" id="PS51257">
    <property type="entry name" value="PROKAR_LIPOPROTEIN"/>
    <property type="match status" value="1"/>
</dbReference>
<proteinExistence type="predicted"/>
<protein>
    <submittedName>
        <fullName evidence="3">Uncharacterized protein</fullName>
    </submittedName>
</protein>
<evidence type="ECO:0000313" key="3">
    <source>
        <dbReference type="EMBL" id="MDT0409283.1"/>
    </source>
</evidence>
<feature type="signal peptide" evidence="2">
    <location>
        <begin position="1"/>
        <end position="19"/>
    </location>
</feature>
<name>A0ABU2QXW5_9ACTN</name>